<proteinExistence type="inferred from homology"/>
<evidence type="ECO:0000256" key="2">
    <source>
        <dbReference type="ARBA" id="ARBA00022525"/>
    </source>
</evidence>
<evidence type="ECO:0000313" key="7">
    <source>
        <dbReference type="EMBL" id="EGC83822.1"/>
    </source>
</evidence>
<evidence type="ECO:0000256" key="1">
    <source>
        <dbReference type="ARBA" id="ARBA00007257"/>
    </source>
</evidence>
<accession>F0H131</accession>
<keyword evidence="2" id="KW-0964">Secreted</keyword>
<dbReference type="OrthoDB" id="3265073at2"/>
<dbReference type="PANTHER" id="PTHR36108:SF13">
    <property type="entry name" value="COLOSSIN-B-RELATED"/>
    <property type="match status" value="1"/>
</dbReference>
<gene>
    <name evidence="7" type="ORF">HMPREF9246_1911</name>
</gene>
<sequence>MIKTNKKIIRVVVLAILLHLVTPLLAFAKSGNSLLINTNFTDSEKKNVIVEYVDYWKIPDDKAKDLKDPQKNLDFIDIYKDKTDEEISKDLGEMKSSNKSEEKEGMYFASIDNLEKGAYLLRYRSKDSNRPYIPFLAIIDENTENPLTIYPKKAPDDLTLTKRDKNSGEVLKNVGFEVVNEKGEILSFEKIKDDKGEEKLTYKKDGTIKELFTDEKGQIKIYGLEEKVKFKETKPLKGYESQVGKESDPAQTGSIEMLNEKDNPENYFSFIKIDGTNDDPLKGAVFKVQVKTDKGYEDVMENDKIYTLTSDDKGEFKTKNLPYGQYRLVETKAPQGYIENTVPNDFEINENSHTKTIRIKNFKPTTPPPPTKTTPNGGTTVGSRLGKNLQSMAKTGDNTILLIMAIALLMIGVGIRFVRAKE</sequence>
<evidence type="ECO:0000313" key="8">
    <source>
        <dbReference type="Proteomes" id="UP000005277"/>
    </source>
</evidence>
<dbReference type="InterPro" id="IPR013783">
    <property type="entry name" value="Ig-like_fold"/>
</dbReference>
<organism evidence="7 8">
    <name type="scientific">Anaerococcus hydrogenalis ACS-025-V-Sch4</name>
    <dbReference type="NCBI Taxonomy" id="879306"/>
    <lineage>
        <taxon>Bacteria</taxon>
        <taxon>Bacillati</taxon>
        <taxon>Bacillota</taxon>
        <taxon>Tissierellia</taxon>
        <taxon>Tissierellales</taxon>
        <taxon>Peptoniphilaceae</taxon>
        <taxon>Anaerococcus</taxon>
    </lineage>
</organism>
<comment type="similarity">
    <text evidence="1">Belongs to the serine-aspartate repeat-containing protein (SDr) family.</text>
</comment>
<feature type="transmembrane region" description="Helical" evidence="5">
    <location>
        <begin position="400"/>
        <end position="418"/>
    </location>
</feature>
<evidence type="ECO:0000259" key="6">
    <source>
        <dbReference type="Pfam" id="PF17802"/>
    </source>
</evidence>
<dbReference type="Proteomes" id="UP000005277">
    <property type="component" value="Unassembled WGS sequence"/>
</dbReference>
<feature type="region of interest" description="Disordered" evidence="4">
    <location>
        <begin position="362"/>
        <end position="382"/>
    </location>
</feature>
<dbReference type="RefSeq" id="WP_004817624.1">
    <property type="nucleotide sequence ID" value="NZ_AEXN01000027.1"/>
</dbReference>
<keyword evidence="5" id="KW-0472">Membrane</keyword>
<comment type="caution">
    <text evidence="7">The sequence shown here is derived from an EMBL/GenBank/DDBJ whole genome shotgun (WGS) entry which is preliminary data.</text>
</comment>
<dbReference type="SUPFAM" id="SSF49478">
    <property type="entry name" value="Cna protein B-type domain"/>
    <property type="match status" value="1"/>
</dbReference>
<dbReference type="PANTHER" id="PTHR36108">
    <property type="entry name" value="COLOSSIN-B-RELATED"/>
    <property type="match status" value="1"/>
</dbReference>
<feature type="domain" description="SpaA-like prealbumin fold" evidence="6">
    <location>
        <begin position="268"/>
        <end position="361"/>
    </location>
</feature>
<protein>
    <submittedName>
        <fullName evidence="7">Cna protein B-type domain protein</fullName>
    </submittedName>
</protein>
<dbReference type="Pfam" id="PF17802">
    <property type="entry name" value="SpaA"/>
    <property type="match status" value="2"/>
</dbReference>
<evidence type="ECO:0000256" key="3">
    <source>
        <dbReference type="ARBA" id="ARBA00022729"/>
    </source>
</evidence>
<keyword evidence="3" id="KW-0732">Signal</keyword>
<keyword evidence="5" id="KW-0812">Transmembrane</keyword>
<keyword evidence="8" id="KW-1185">Reference proteome</keyword>
<reference evidence="7 8" key="1">
    <citation type="submission" date="2011-01" db="EMBL/GenBank/DDBJ databases">
        <authorList>
            <person name="Durkin A.S."/>
            <person name="Madupu R."/>
            <person name="Torralba M."/>
            <person name="Gillis M."/>
            <person name="Methe B."/>
            <person name="Sutton G."/>
            <person name="Nelson K.E."/>
        </authorList>
    </citation>
    <scope>NUCLEOTIDE SEQUENCE [LARGE SCALE GENOMIC DNA]</scope>
    <source>
        <strain evidence="7 8">ACS-025-V-Sch4</strain>
    </source>
</reference>
<dbReference type="InterPro" id="IPR041033">
    <property type="entry name" value="SpaA_PFL_dom_1"/>
</dbReference>
<evidence type="ECO:0000256" key="4">
    <source>
        <dbReference type="SAM" id="MobiDB-lite"/>
    </source>
</evidence>
<evidence type="ECO:0000256" key="5">
    <source>
        <dbReference type="SAM" id="Phobius"/>
    </source>
</evidence>
<dbReference type="Gene3D" id="2.60.40.10">
    <property type="entry name" value="Immunoglobulins"/>
    <property type="match status" value="2"/>
</dbReference>
<name>F0H131_9FIRM</name>
<keyword evidence="5" id="KW-1133">Transmembrane helix</keyword>
<dbReference type="EMBL" id="AEXN01000027">
    <property type="protein sequence ID" value="EGC83822.1"/>
    <property type="molecule type" value="Genomic_DNA"/>
</dbReference>
<feature type="domain" description="SpaA-like prealbumin fold" evidence="6">
    <location>
        <begin position="157"/>
        <end position="241"/>
    </location>
</feature>
<dbReference type="AlphaFoldDB" id="F0H131"/>